<dbReference type="EMBL" id="JASSZA010000001">
    <property type="protein sequence ID" value="KAK2121670.1"/>
    <property type="molecule type" value="Genomic_DNA"/>
</dbReference>
<name>A0ABQ9WJ37_SAGOE</name>
<reference evidence="1 2" key="1">
    <citation type="submission" date="2023-05" db="EMBL/GenBank/DDBJ databases">
        <title>B98-5 Cell Line De Novo Hybrid Assembly: An Optical Mapping Approach.</title>
        <authorList>
            <person name="Kananen K."/>
            <person name="Auerbach J.A."/>
            <person name="Kautto E."/>
            <person name="Blachly J.S."/>
        </authorList>
    </citation>
    <scope>NUCLEOTIDE SEQUENCE [LARGE SCALE GENOMIC DNA]</scope>
    <source>
        <strain evidence="1">B95-8</strain>
        <tissue evidence="1">Cell line</tissue>
    </source>
</reference>
<dbReference type="Proteomes" id="UP001266305">
    <property type="component" value="Unassembled WGS sequence"/>
</dbReference>
<protein>
    <submittedName>
        <fullName evidence="1">Uncharacterized protein</fullName>
    </submittedName>
</protein>
<accession>A0ABQ9WJ37</accession>
<keyword evidence="2" id="KW-1185">Reference proteome</keyword>
<proteinExistence type="predicted"/>
<evidence type="ECO:0000313" key="2">
    <source>
        <dbReference type="Proteomes" id="UP001266305"/>
    </source>
</evidence>
<sequence length="149" mass="16536">MPKQSGHPAFHRFHLWHCVHGGTILPAEQFFWKPPEAHRFETETSALPGLPVLSSGAEHSQQDPWVIRQSERVLVPTGPPRRRWEPAGYFQACQKLRQREAGPAPALPNKAASLPPACTAALQYNLITPLPAVFLQKELFLIELPAPGA</sequence>
<organism evidence="1 2">
    <name type="scientific">Saguinus oedipus</name>
    <name type="common">Cotton-top tamarin</name>
    <name type="synonym">Oedipomidas oedipus</name>
    <dbReference type="NCBI Taxonomy" id="9490"/>
    <lineage>
        <taxon>Eukaryota</taxon>
        <taxon>Metazoa</taxon>
        <taxon>Chordata</taxon>
        <taxon>Craniata</taxon>
        <taxon>Vertebrata</taxon>
        <taxon>Euteleostomi</taxon>
        <taxon>Mammalia</taxon>
        <taxon>Eutheria</taxon>
        <taxon>Euarchontoglires</taxon>
        <taxon>Primates</taxon>
        <taxon>Haplorrhini</taxon>
        <taxon>Platyrrhini</taxon>
        <taxon>Cebidae</taxon>
        <taxon>Callitrichinae</taxon>
        <taxon>Saguinus</taxon>
    </lineage>
</organism>
<evidence type="ECO:0000313" key="1">
    <source>
        <dbReference type="EMBL" id="KAK2121670.1"/>
    </source>
</evidence>
<feature type="non-terminal residue" evidence="1">
    <location>
        <position position="149"/>
    </location>
</feature>
<gene>
    <name evidence="1" type="ORF">P7K49_003056</name>
</gene>
<comment type="caution">
    <text evidence="1">The sequence shown here is derived from an EMBL/GenBank/DDBJ whole genome shotgun (WGS) entry which is preliminary data.</text>
</comment>